<dbReference type="Gene3D" id="3.50.50.60">
    <property type="entry name" value="FAD/NAD(P)-binding domain"/>
    <property type="match status" value="1"/>
</dbReference>
<dbReference type="SUPFAM" id="SSF56425">
    <property type="entry name" value="Succinate dehydrogenase/fumarate reductase flavoprotein, catalytic domain"/>
    <property type="match status" value="1"/>
</dbReference>
<evidence type="ECO:0000256" key="1">
    <source>
        <dbReference type="ARBA" id="ARBA00001974"/>
    </source>
</evidence>
<dbReference type="PRINTS" id="PR00368">
    <property type="entry name" value="FADPNR"/>
</dbReference>
<evidence type="ECO:0000256" key="2">
    <source>
        <dbReference type="ARBA" id="ARBA00022630"/>
    </source>
</evidence>
<protein>
    <recommendedName>
        <fullName evidence="5">FAD-dependent oxidoreductase 2 FAD-binding domain-containing protein</fullName>
    </recommendedName>
</protein>
<dbReference type="InterPro" id="IPR036188">
    <property type="entry name" value="FAD/NAD-bd_sf"/>
</dbReference>
<dbReference type="AlphaFoldDB" id="A0A381UD10"/>
<dbReference type="InterPro" id="IPR003953">
    <property type="entry name" value="FAD-dep_OxRdtase_2_FAD-bd"/>
</dbReference>
<dbReference type="InterPro" id="IPR006311">
    <property type="entry name" value="TAT_signal"/>
</dbReference>
<dbReference type="PANTHER" id="PTHR43400">
    <property type="entry name" value="FUMARATE REDUCTASE"/>
    <property type="match status" value="1"/>
</dbReference>
<evidence type="ECO:0000313" key="6">
    <source>
        <dbReference type="EMBL" id="SVA26115.1"/>
    </source>
</evidence>
<evidence type="ECO:0000259" key="5">
    <source>
        <dbReference type="Pfam" id="PF00890"/>
    </source>
</evidence>
<evidence type="ECO:0000256" key="4">
    <source>
        <dbReference type="ARBA" id="ARBA00023002"/>
    </source>
</evidence>
<dbReference type="PROSITE" id="PS51318">
    <property type="entry name" value="TAT"/>
    <property type="match status" value="1"/>
</dbReference>
<name>A0A381UD10_9ZZZZ</name>
<proteinExistence type="predicted"/>
<dbReference type="Pfam" id="PF00890">
    <property type="entry name" value="FAD_binding_2"/>
    <property type="match status" value="1"/>
</dbReference>
<comment type="cofactor">
    <cofactor evidence="1">
        <name>FAD</name>
        <dbReference type="ChEBI" id="CHEBI:57692"/>
    </cofactor>
</comment>
<keyword evidence="3" id="KW-0274">FAD</keyword>
<reference evidence="6" key="1">
    <citation type="submission" date="2018-05" db="EMBL/GenBank/DDBJ databases">
        <authorList>
            <person name="Lanie J.A."/>
            <person name="Ng W.-L."/>
            <person name="Kazmierczak K.M."/>
            <person name="Andrzejewski T.M."/>
            <person name="Davidsen T.M."/>
            <person name="Wayne K.J."/>
            <person name="Tettelin H."/>
            <person name="Glass J.I."/>
            <person name="Rusch D."/>
            <person name="Podicherti R."/>
            <person name="Tsui H.-C.T."/>
            <person name="Winkler M.E."/>
        </authorList>
    </citation>
    <scope>NUCLEOTIDE SEQUENCE</scope>
</reference>
<dbReference type="Gene3D" id="3.90.700.10">
    <property type="entry name" value="Succinate dehydrogenase/fumarate reductase flavoprotein, catalytic domain"/>
    <property type="match status" value="1"/>
</dbReference>
<sequence length="510" mass="55533">MSSANNLRLTKREFLKYSSGILSAAVLPFPYQAALAKENWDVIIIGGGTAGLPAAIFAAQRGLKVLVIEKASVLGGTLFVSTGQISGAGTVFQQRKGIKDTPDLHYDDIMRLNNNTSDPVLTRILADHAGPTINWLESNGYTIFENHPVKKMAHDPFTVARYQQGPKGATGPWGGGMAILNVLKPIVDKEVVKGSITVLLETSANDLIQSANGEINGVVVTNNEGKTLEYKGHKIILASGGCASNPRLYEELHDVPLYCQMAYPESQGAGLILGQSVGGYLRGGEKYSPLYGMILSDNKVPSTPYAVAKNVIERLPWEILVNSQGKRFVQEDHESVDHIEHLIGDQPAHRHWAILDQHMLEQMPQLIYDWSNQRIINESNNQVMFKTADSIRNLAIQTGLHPLNLLSTIQDYNHNLENGSADTFGRQYRPLAIKKGPFYSIRMSGWSLCSFAGLGVNGNFEVTKSSGEPIKNLYAIGEVIGFGATSGNAYVNGMGVTPALTYGKLLGERI</sequence>
<organism evidence="6">
    <name type="scientific">marine metagenome</name>
    <dbReference type="NCBI Taxonomy" id="408172"/>
    <lineage>
        <taxon>unclassified sequences</taxon>
        <taxon>metagenomes</taxon>
        <taxon>ecological metagenomes</taxon>
    </lineage>
</organism>
<feature type="domain" description="FAD-dependent oxidoreductase 2 FAD-binding" evidence="5">
    <location>
        <begin position="41"/>
        <end position="483"/>
    </location>
</feature>
<dbReference type="GO" id="GO:0016491">
    <property type="term" value="F:oxidoreductase activity"/>
    <property type="evidence" value="ECO:0007669"/>
    <property type="project" value="UniProtKB-KW"/>
</dbReference>
<evidence type="ECO:0000256" key="3">
    <source>
        <dbReference type="ARBA" id="ARBA00022827"/>
    </source>
</evidence>
<accession>A0A381UD10</accession>
<dbReference type="InterPro" id="IPR050315">
    <property type="entry name" value="FAD-oxidoreductase_2"/>
</dbReference>
<gene>
    <name evidence="6" type="ORF">METZ01_LOCUS78969</name>
</gene>
<dbReference type="EMBL" id="UINC01006203">
    <property type="protein sequence ID" value="SVA26115.1"/>
    <property type="molecule type" value="Genomic_DNA"/>
</dbReference>
<dbReference type="InterPro" id="IPR027477">
    <property type="entry name" value="Succ_DH/fumarate_Rdtase_cat_sf"/>
</dbReference>
<keyword evidence="4" id="KW-0560">Oxidoreductase</keyword>
<dbReference type="SUPFAM" id="SSF51905">
    <property type="entry name" value="FAD/NAD(P)-binding domain"/>
    <property type="match status" value="1"/>
</dbReference>
<keyword evidence="2" id="KW-0285">Flavoprotein</keyword>
<dbReference type="PANTHER" id="PTHR43400:SF7">
    <property type="entry name" value="FAD-DEPENDENT OXIDOREDUCTASE 2 FAD BINDING DOMAIN-CONTAINING PROTEIN"/>
    <property type="match status" value="1"/>
</dbReference>